<dbReference type="Proteomes" id="UP000199024">
    <property type="component" value="Unassembled WGS sequence"/>
</dbReference>
<keyword evidence="2" id="KW-1185">Reference proteome</keyword>
<evidence type="ECO:0000313" key="2">
    <source>
        <dbReference type="Proteomes" id="UP000199024"/>
    </source>
</evidence>
<evidence type="ECO:0000313" key="1">
    <source>
        <dbReference type="EMBL" id="SFS11278.1"/>
    </source>
</evidence>
<dbReference type="AlphaFoldDB" id="A0A1I6M6N6"/>
<protein>
    <submittedName>
        <fullName evidence="1">Uncharacterized protein</fullName>
    </submittedName>
</protein>
<gene>
    <name evidence="1" type="ORF">SAMN05421771_1940</name>
</gene>
<dbReference type="EMBL" id="FOZL01000001">
    <property type="protein sequence ID" value="SFS11278.1"/>
    <property type="molecule type" value="Genomic_DNA"/>
</dbReference>
<name>A0A1I6M6N6_9BACT</name>
<organism evidence="1 2">
    <name type="scientific">Granulicella pectinivorans</name>
    <dbReference type="NCBI Taxonomy" id="474950"/>
    <lineage>
        <taxon>Bacteria</taxon>
        <taxon>Pseudomonadati</taxon>
        <taxon>Acidobacteriota</taxon>
        <taxon>Terriglobia</taxon>
        <taxon>Terriglobales</taxon>
        <taxon>Acidobacteriaceae</taxon>
        <taxon>Granulicella</taxon>
    </lineage>
</organism>
<proteinExistence type="predicted"/>
<dbReference type="RefSeq" id="WP_175528945.1">
    <property type="nucleotide sequence ID" value="NZ_FOZL01000001.1"/>
</dbReference>
<reference evidence="1 2" key="1">
    <citation type="submission" date="2016-10" db="EMBL/GenBank/DDBJ databases">
        <authorList>
            <person name="de Groot N.N."/>
        </authorList>
    </citation>
    <scope>NUCLEOTIDE SEQUENCE [LARGE SCALE GENOMIC DNA]</scope>
    <source>
        <strain evidence="1 2">DSM 21001</strain>
    </source>
</reference>
<sequence>MPAIHRLEARTTSHSLRLACLAANRTVAVVRSFAETLFDGNDFGGPSPMAVQA</sequence>
<accession>A0A1I6M6N6</accession>